<comment type="caution">
    <text evidence="3">The sequence shown here is derived from an EMBL/GenBank/DDBJ whole genome shotgun (WGS) entry which is preliminary data.</text>
</comment>
<proteinExistence type="predicted"/>
<protein>
    <submittedName>
        <fullName evidence="3">Uncharacterized protein</fullName>
    </submittedName>
</protein>
<dbReference type="AlphaFoldDB" id="A0A433Q5R9"/>
<accession>A0A433Q5R9</accession>
<evidence type="ECO:0000256" key="2">
    <source>
        <dbReference type="SAM" id="Phobius"/>
    </source>
</evidence>
<sequence>MALSHSQHPSQAHAQHPNQVHDATPLLTDASGQRHPHPVGSRSRAQFLWHLLILAWRFTIFAVTGSTSVFVTRYIMGHVLGMKG</sequence>
<keyword evidence="2" id="KW-1133">Transmembrane helix</keyword>
<organism evidence="3 4">
    <name type="scientific">Jimgerdemannia flammicorona</name>
    <dbReference type="NCBI Taxonomy" id="994334"/>
    <lineage>
        <taxon>Eukaryota</taxon>
        <taxon>Fungi</taxon>
        <taxon>Fungi incertae sedis</taxon>
        <taxon>Mucoromycota</taxon>
        <taxon>Mucoromycotina</taxon>
        <taxon>Endogonomycetes</taxon>
        <taxon>Endogonales</taxon>
        <taxon>Endogonaceae</taxon>
        <taxon>Jimgerdemannia</taxon>
    </lineage>
</organism>
<reference evidence="3 4" key="1">
    <citation type="journal article" date="2018" name="New Phytol.">
        <title>Phylogenomics of Endogonaceae and evolution of mycorrhizas within Mucoromycota.</title>
        <authorList>
            <person name="Chang Y."/>
            <person name="Desiro A."/>
            <person name="Na H."/>
            <person name="Sandor L."/>
            <person name="Lipzen A."/>
            <person name="Clum A."/>
            <person name="Barry K."/>
            <person name="Grigoriev I.V."/>
            <person name="Martin F.M."/>
            <person name="Stajich J.E."/>
            <person name="Smith M.E."/>
            <person name="Bonito G."/>
            <person name="Spatafora J.W."/>
        </authorList>
    </citation>
    <scope>NUCLEOTIDE SEQUENCE [LARGE SCALE GENOMIC DNA]</scope>
    <source>
        <strain evidence="3 4">AD002</strain>
    </source>
</reference>
<evidence type="ECO:0000256" key="1">
    <source>
        <dbReference type="SAM" id="MobiDB-lite"/>
    </source>
</evidence>
<evidence type="ECO:0000313" key="4">
    <source>
        <dbReference type="Proteomes" id="UP000274822"/>
    </source>
</evidence>
<dbReference type="Proteomes" id="UP000274822">
    <property type="component" value="Unassembled WGS sequence"/>
</dbReference>
<feature type="compositionally biased region" description="Low complexity" evidence="1">
    <location>
        <begin position="1"/>
        <end position="17"/>
    </location>
</feature>
<feature type="region of interest" description="Disordered" evidence="1">
    <location>
        <begin position="1"/>
        <end position="40"/>
    </location>
</feature>
<keyword evidence="4" id="KW-1185">Reference proteome</keyword>
<evidence type="ECO:0000313" key="3">
    <source>
        <dbReference type="EMBL" id="RUS25123.1"/>
    </source>
</evidence>
<gene>
    <name evidence="3" type="ORF">BC938DRAFT_472599</name>
</gene>
<dbReference type="EMBL" id="RBNJ01013868">
    <property type="protein sequence ID" value="RUS25123.1"/>
    <property type="molecule type" value="Genomic_DNA"/>
</dbReference>
<keyword evidence="2" id="KW-0472">Membrane</keyword>
<feature type="transmembrane region" description="Helical" evidence="2">
    <location>
        <begin position="47"/>
        <end position="75"/>
    </location>
</feature>
<name>A0A433Q5R9_9FUNG</name>
<keyword evidence="2" id="KW-0812">Transmembrane</keyword>